<comment type="catalytic activity">
    <reaction evidence="6">
        <text>L-threonyl-[protein] + ATP = 3-O-(5'-adenylyl)-L-threonyl-[protein] + diphosphate</text>
        <dbReference type="Rhea" id="RHEA:54292"/>
        <dbReference type="Rhea" id="RHEA-COMP:11060"/>
        <dbReference type="Rhea" id="RHEA-COMP:13847"/>
        <dbReference type="ChEBI" id="CHEBI:30013"/>
        <dbReference type="ChEBI" id="CHEBI:30616"/>
        <dbReference type="ChEBI" id="CHEBI:33019"/>
        <dbReference type="ChEBI" id="CHEBI:138113"/>
        <dbReference type="EC" id="2.7.7.108"/>
    </reaction>
</comment>
<comment type="caution">
    <text evidence="9">The sequence shown here is derived from an EMBL/GenBank/DDBJ whole genome shotgun (WGS) entry which is preliminary data.</text>
</comment>
<protein>
    <recommendedName>
        <fullName evidence="5">protein adenylyltransferase</fullName>
        <ecNumber evidence="5">2.7.7.108</ecNumber>
    </recommendedName>
</protein>
<evidence type="ECO:0000256" key="6">
    <source>
        <dbReference type="ARBA" id="ARBA00047939"/>
    </source>
</evidence>
<dbReference type="PANTHER" id="PTHR39560:SF1">
    <property type="entry name" value="PROTEIN ADENYLYLTRANSFERASE FIC-RELATED"/>
    <property type="match status" value="1"/>
</dbReference>
<evidence type="ECO:0000259" key="8">
    <source>
        <dbReference type="PROSITE" id="PS51459"/>
    </source>
</evidence>
<keyword evidence="3" id="KW-0547">Nucleotide-binding</keyword>
<accession>A0ABT2IBT2</accession>
<dbReference type="Proteomes" id="UP001142057">
    <property type="component" value="Unassembled WGS sequence"/>
</dbReference>
<keyword evidence="1" id="KW-0808">Transferase</keyword>
<dbReference type="InterPro" id="IPR003812">
    <property type="entry name" value="Fido"/>
</dbReference>
<evidence type="ECO:0000256" key="1">
    <source>
        <dbReference type="ARBA" id="ARBA00022679"/>
    </source>
</evidence>
<dbReference type="RefSeq" id="WP_259826676.1">
    <property type="nucleotide sequence ID" value="NZ_JANZQH010000001.1"/>
</dbReference>
<proteinExistence type="predicted"/>
<evidence type="ECO:0000256" key="3">
    <source>
        <dbReference type="ARBA" id="ARBA00022741"/>
    </source>
</evidence>
<evidence type="ECO:0000256" key="4">
    <source>
        <dbReference type="ARBA" id="ARBA00022840"/>
    </source>
</evidence>
<reference evidence="9" key="1">
    <citation type="submission" date="2022-08" db="EMBL/GenBank/DDBJ databases">
        <title>Chryseobacterium antibioticum,isolated from the rhizosphere soil of Pyrola in Tibet.</title>
        <authorList>
            <person name="Kan Y."/>
        </authorList>
    </citation>
    <scope>NUCLEOTIDE SEQUENCE</scope>
    <source>
        <strain evidence="9">Pc2-12</strain>
    </source>
</reference>
<dbReference type="PROSITE" id="PS51459">
    <property type="entry name" value="FIDO"/>
    <property type="match status" value="1"/>
</dbReference>
<gene>
    <name evidence="9" type="ORF">NZD88_00805</name>
</gene>
<feature type="domain" description="Fido" evidence="8">
    <location>
        <begin position="50"/>
        <end position="182"/>
    </location>
</feature>
<keyword evidence="10" id="KW-1185">Reference proteome</keyword>
<name>A0ABT2IBT2_9FLAO</name>
<dbReference type="EC" id="2.7.7.108" evidence="5"/>
<organism evidence="9 10">
    <name type="scientific">Chryseobacterium pyrolae</name>
    <dbReference type="NCBI Taxonomy" id="2987481"/>
    <lineage>
        <taxon>Bacteria</taxon>
        <taxon>Pseudomonadati</taxon>
        <taxon>Bacteroidota</taxon>
        <taxon>Flavobacteriia</taxon>
        <taxon>Flavobacteriales</taxon>
        <taxon>Weeksellaceae</taxon>
        <taxon>Chryseobacterium group</taxon>
        <taxon>Chryseobacterium</taxon>
    </lineage>
</organism>
<evidence type="ECO:0000313" key="9">
    <source>
        <dbReference type="EMBL" id="MCT2406091.1"/>
    </source>
</evidence>
<comment type="catalytic activity">
    <reaction evidence="7">
        <text>L-tyrosyl-[protein] + ATP = O-(5'-adenylyl)-L-tyrosyl-[protein] + diphosphate</text>
        <dbReference type="Rhea" id="RHEA:54288"/>
        <dbReference type="Rhea" id="RHEA-COMP:10136"/>
        <dbReference type="Rhea" id="RHEA-COMP:13846"/>
        <dbReference type="ChEBI" id="CHEBI:30616"/>
        <dbReference type="ChEBI" id="CHEBI:33019"/>
        <dbReference type="ChEBI" id="CHEBI:46858"/>
        <dbReference type="ChEBI" id="CHEBI:83624"/>
        <dbReference type="EC" id="2.7.7.108"/>
    </reaction>
</comment>
<dbReference type="InterPro" id="IPR036597">
    <property type="entry name" value="Fido-like_dom_sf"/>
</dbReference>
<evidence type="ECO:0000256" key="7">
    <source>
        <dbReference type="ARBA" id="ARBA00048696"/>
    </source>
</evidence>
<dbReference type="Pfam" id="PF02661">
    <property type="entry name" value="Fic"/>
    <property type="match status" value="1"/>
</dbReference>
<dbReference type="PANTHER" id="PTHR39560">
    <property type="entry name" value="PROTEIN ADENYLYLTRANSFERASE FIC-RELATED"/>
    <property type="match status" value="1"/>
</dbReference>
<evidence type="ECO:0000256" key="5">
    <source>
        <dbReference type="ARBA" id="ARBA00034531"/>
    </source>
</evidence>
<keyword evidence="4" id="KW-0067">ATP-binding</keyword>
<dbReference type="Gene3D" id="1.10.3290.10">
    <property type="entry name" value="Fido-like domain"/>
    <property type="match status" value="1"/>
</dbReference>
<dbReference type="SUPFAM" id="SSF140931">
    <property type="entry name" value="Fic-like"/>
    <property type="match status" value="1"/>
</dbReference>
<sequence>MKYDISGDESEILPNKLGLKKPHDIAMSEFEGFLQAEISFTENLRDNTKFDTKYILKIHKLALSHLYTFAGKYRNVNLSKGGFLFSSAKFLPESMKSFEDEILLKLPSDYNDRESLIRDVATVHGELLFIHPFREGNGRTARILANLMVRKAGSSPLEFEKIGKKELEHYVVAVQKVSRKKL</sequence>
<evidence type="ECO:0000256" key="2">
    <source>
        <dbReference type="ARBA" id="ARBA00022695"/>
    </source>
</evidence>
<keyword evidence="2" id="KW-0548">Nucleotidyltransferase</keyword>
<dbReference type="EMBL" id="JANZQH010000001">
    <property type="protein sequence ID" value="MCT2406091.1"/>
    <property type="molecule type" value="Genomic_DNA"/>
</dbReference>
<evidence type="ECO:0000313" key="10">
    <source>
        <dbReference type="Proteomes" id="UP001142057"/>
    </source>
</evidence>